<comment type="similarity">
    <text evidence="1">Belongs to the SOS response-associated peptidase family.</text>
</comment>
<keyword evidence="6" id="KW-0238">DNA-binding</keyword>
<dbReference type="AlphaFoldDB" id="A0A8K1C3V5"/>
<dbReference type="Gene3D" id="3.90.1680.10">
    <property type="entry name" value="SOS response associated peptidase-like"/>
    <property type="match status" value="1"/>
</dbReference>
<keyword evidence="7" id="KW-0456">Lyase</keyword>
<feature type="compositionally biased region" description="Pro residues" evidence="8">
    <location>
        <begin position="288"/>
        <end position="306"/>
    </location>
</feature>
<dbReference type="InterPro" id="IPR003738">
    <property type="entry name" value="SRAP"/>
</dbReference>
<dbReference type="EMBL" id="SPLM01000146">
    <property type="protein sequence ID" value="TMW55953.1"/>
    <property type="molecule type" value="Genomic_DNA"/>
</dbReference>
<comment type="caution">
    <text evidence="9">The sequence shown here is derived from an EMBL/GenBank/DDBJ whole genome shotgun (WGS) entry which is preliminary data.</text>
</comment>
<evidence type="ECO:0008006" key="11">
    <source>
        <dbReference type="Google" id="ProtNLM"/>
    </source>
</evidence>
<evidence type="ECO:0000256" key="7">
    <source>
        <dbReference type="ARBA" id="ARBA00023239"/>
    </source>
</evidence>
<protein>
    <recommendedName>
        <fullName evidence="11">Embryonic stem cell-specific 5-hydroxymethylcytosine-binding protein</fullName>
    </recommendedName>
</protein>
<evidence type="ECO:0000256" key="6">
    <source>
        <dbReference type="ARBA" id="ARBA00023125"/>
    </source>
</evidence>
<evidence type="ECO:0000256" key="8">
    <source>
        <dbReference type="SAM" id="MobiDB-lite"/>
    </source>
</evidence>
<reference evidence="9" key="1">
    <citation type="submission" date="2019-03" db="EMBL/GenBank/DDBJ databases">
        <title>Long read genome sequence of the mycoparasitic Pythium oligandrum ATCC 38472 isolated from sugarbeet rhizosphere.</title>
        <authorList>
            <person name="Gaulin E."/>
        </authorList>
    </citation>
    <scope>NUCLEOTIDE SEQUENCE</scope>
    <source>
        <strain evidence="9">ATCC 38472_TT</strain>
    </source>
</reference>
<dbReference type="PANTHER" id="PTHR13604">
    <property type="entry name" value="DC12-RELATED"/>
    <property type="match status" value="1"/>
</dbReference>
<dbReference type="GO" id="GO:0006508">
    <property type="term" value="P:proteolysis"/>
    <property type="evidence" value="ECO:0007669"/>
    <property type="project" value="UniProtKB-KW"/>
</dbReference>
<dbReference type="PANTHER" id="PTHR13604:SF0">
    <property type="entry name" value="ABASIC SITE PROCESSING PROTEIN HMCES"/>
    <property type="match status" value="1"/>
</dbReference>
<feature type="compositionally biased region" description="Low complexity" evidence="8">
    <location>
        <begin position="310"/>
        <end position="322"/>
    </location>
</feature>
<dbReference type="InterPro" id="IPR036590">
    <property type="entry name" value="SRAP-like"/>
</dbReference>
<keyword evidence="10" id="KW-1185">Reference proteome</keyword>
<accession>A0A8K1C3V5</accession>
<keyword evidence="5" id="KW-0190">Covalent protein-DNA linkage</keyword>
<keyword evidence="2" id="KW-0645">Protease</keyword>
<dbReference type="GO" id="GO:0008233">
    <property type="term" value="F:peptidase activity"/>
    <property type="evidence" value="ECO:0007669"/>
    <property type="project" value="UniProtKB-KW"/>
</dbReference>
<evidence type="ECO:0000256" key="4">
    <source>
        <dbReference type="ARBA" id="ARBA00022801"/>
    </source>
</evidence>
<sequence length="387" mass="44107">MCGRTRTTLQRAQLAALAGVPPEAFVNGDKYRPVENMGPGRYGAVVFRAPHRPKQENEEKPRNQLQAMRWGLIPSFTKPHLKPDHFIMFNARSESLHDRPAFRRLLETKRCVVICDGYYEWQQVDKREKQPYYVYRETGPLKFAGLYDSWVNNDGERMYSYTILTTDIKPEMSWMHTRMPVILTEEGAERWLSDAKFDSLRDLTVSYRGDDLKWHPVDKKVGSTKFQSEDCSKKVDIKHAANIKSFFGDAVVKKEPEIADFDLLDDDFLATPLMKRDISEEIKETKPVVPPPHSAPPPTTKQPPFSPIKAFFQAQAAASVASPSKPTPTFVAASSLMGTKRSSPSPKRPQQSPKRPQQSPKRARKTQPPTSKNPARGTLLDYFQRKT</sequence>
<evidence type="ECO:0000313" key="10">
    <source>
        <dbReference type="Proteomes" id="UP000794436"/>
    </source>
</evidence>
<dbReference type="GO" id="GO:0016829">
    <property type="term" value="F:lyase activity"/>
    <property type="evidence" value="ECO:0007669"/>
    <property type="project" value="UniProtKB-KW"/>
</dbReference>
<keyword evidence="3" id="KW-0227">DNA damage</keyword>
<gene>
    <name evidence="9" type="ORF">Poli38472_008601</name>
</gene>
<dbReference type="GO" id="GO:0106300">
    <property type="term" value="P:protein-DNA covalent cross-linking repair"/>
    <property type="evidence" value="ECO:0007669"/>
    <property type="project" value="InterPro"/>
</dbReference>
<evidence type="ECO:0000256" key="3">
    <source>
        <dbReference type="ARBA" id="ARBA00022763"/>
    </source>
</evidence>
<dbReference type="SUPFAM" id="SSF143081">
    <property type="entry name" value="BB1717-like"/>
    <property type="match status" value="1"/>
</dbReference>
<organism evidence="9 10">
    <name type="scientific">Pythium oligandrum</name>
    <name type="common">Mycoparasitic fungus</name>
    <dbReference type="NCBI Taxonomy" id="41045"/>
    <lineage>
        <taxon>Eukaryota</taxon>
        <taxon>Sar</taxon>
        <taxon>Stramenopiles</taxon>
        <taxon>Oomycota</taxon>
        <taxon>Peronosporomycetes</taxon>
        <taxon>Pythiales</taxon>
        <taxon>Pythiaceae</taxon>
        <taxon>Pythium</taxon>
    </lineage>
</organism>
<evidence type="ECO:0000256" key="5">
    <source>
        <dbReference type="ARBA" id="ARBA00023124"/>
    </source>
</evidence>
<dbReference type="Proteomes" id="UP000794436">
    <property type="component" value="Unassembled WGS sequence"/>
</dbReference>
<dbReference type="OrthoDB" id="2111841at2759"/>
<name>A0A8K1C3V5_PYTOL</name>
<feature type="region of interest" description="Disordered" evidence="8">
    <location>
        <begin position="281"/>
        <end position="387"/>
    </location>
</feature>
<keyword evidence="4" id="KW-0378">Hydrolase</keyword>
<evidence type="ECO:0000256" key="2">
    <source>
        <dbReference type="ARBA" id="ARBA00022670"/>
    </source>
</evidence>
<proteinExistence type="inferred from homology"/>
<feature type="compositionally biased region" description="Low complexity" evidence="8">
    <location>
        <begin position="340"/>
        <end position="360"/>
    </location>
</feature>
<dbReference type="Pfam" id="PF02586">
    <property type="entry name" value="SRAP"/>
    <property type="match status" value="1"/>
</dbReference>
<evidence type="ECO:0000256" key="1">
    <source>
        <dbReference type="ARBA" id="ARBA00008136"/>
    </source>
</evidence>
<evidence type="ECO:0000313" key="9">
    <source>
        <dbReference type="EMBL" id="TMW55953.1"/>
    </source>
</evidence>
<dbReference type="GO" id="GO:0003697">
    <property type="term" value="F:single-stranded DNA binding"/>
    <property type="evidence" value="ECO:0007669"/>
    <property type="project" value="InterPro"/>
</dbReference>